<dbReference type="InterPro" id="IPR036249">
    <property type="entry name" value="Thioredoxin-like_sf"/>
</dbReference>
<dbReference type="Gene3D" id="3.40.30.10">
    <property type="entry name" value="Glutaredoxin"/>
    <property type="match status" value="1"/>
</dbReference>
<reference evidence="3" key="1">
    <citation type="journal article" date="2019" name="Int. J. Syst. Evol. Microbiol.">
        <title>The Global Catalogue of Microorganisms (GCM) 10K type strain sequencing project: providing services to taxonomists for standard genome sequencing and annotation.</title>
        <authorList>
            <consortium name="The Broad Institute Genomics Platform"/>
            <consortium name="The Broad Institute Genome Sequencing Center for Infectious Disease"/>
            <person name="Wu L."/>
            <person name="Ma J."/>
        </authorList>
    </citation>
    <scope>NUCLEOTIDE SEQUENCE [LARGE SCALE GENOMIC DNA]</scope>
    <source>
        <strain evidence="3">CGMCC 4.7608</strain>
    </source>
</reference>
<proteinExistence type="predicted"/>
<dbReference type="InterPro" id="IPR013766">
    <property type="entry name" value="Thioredoxin_domain"/>
</dbReference>
<dbReference type="CDD" id="cd02947">
    <property type="entry name" value="TRX_family"/>
    <property type="match status" value="1"/>
</dbReference>
<protein>
    <submittedName>
        <fullName evidence="2">Thioredoxin family protein</fullName>
    </submittedName>
</protein>
<feature type="domain" description="Thioredoxin" evidence="1">
    <location>
        <begin position="3"/>
        <end position="106"/>
    </location>
</feature>
<accession>A0ABV8ZXN8</accession>
<dbReference type="Proteomes" id="UP001595999">
    <property type="component" value="Unassembled WGS sequence"/>
</dbReference>
<comment type="caution">
    <text evidence="2">The sequence shown here is derived from an EMBL/GenBank/DDBJ whole genome shotgun (WGS) entry which is preliminary data.</text>
</comment>
<evidence type="ECO:0000313" key="2">
    <source>
        <dbReference type="EMBL" id="MFC4491596.1"/>
    </source>
</evidence>
<name>A0ABV8ZXN8_9NEIS</name>
<gene>
    <name evidence="2" type="ORF">ACFO0R_18455</name>
</gene>
<dbReference type="Pfam" id="PF00085">
    <property type="entry name" value="Thioredoxin"/>
    <property type="match status" value="1"/>
</dbReference>
<evidence type="ECO:0000259" key="1">
    <source>
        <dbReference type="PROSITE" id="PS51352"/>
    </source>
</evidence>
<dbReference type="SUPFAM" id="SSF52833">
    <property type="entry name" value="Thioredoxin-like"/>
    <property type="match status" value="1"/>
</dbReference>
<sequence length="107" mass="11821">MPELYRDPAPERAELDAQPGVTLLEFGAPWCGHCQAAQELIQQALADAGAVRHLQIEDGPGRRLGRSYRVKLWPTLIFLKHGQEAARLTRPASVDAIRDALRLCLPA</sequence>
<dbReference type="PROSITE" id="PS51352">
    <property type="entry name" value="THIOREDOXIN_2"/>
    <property type="match status" value="1"/>
</dbReference>
<dbReference type="EMBL" id="JBHSEK010000015">
    <property type="protein sequence ID" value="MFC4491596.1"/>
    <property type="molecule type" value="Genomic_DNA"/>
</dbReference>
<organism evidence="2 3">
    <name type="scientific">Chromobacterium aquaticum</name>
    <dbReference type="NCBI Taxonomy" id="467180"/>
    <lineage>
        <taxon>Bacteria</taxon>
        <taxon>Pseudomonadati</taxon>
        <taxon>Pseudomonadota</taxon>
        <taxon>Betaproteobacteria</taxon>
        <taxon>Neisseriales</taxon>
        <taxon>Chromobacteriaceae</taxon>
        <taxon>Chromobacterium</taxon>
    </lineage>
</organism>
<keyword evidence="3" id="KW-1185">Reference proteome</keyword>
<evidence type="ECO:0000313" key="3">
    <source>
        <dbReference type="Proteomes" id="UP001595999"/>
    </source>
</evidence>
<dbReference type="RefSeq" id="WP_231464942.1">
    <property type="nucleotide sequence ID" value="NZ_JAJOHW010000156.1"/>
</dbReference>